<reference evidence="5" key="1">
    <citation type="journal article" date="2021" name="PeerJ">
        <title>Extensive microbial diversity within the chicken gut microbiome revealed by metagenomics and culture.</title>
        <authorList>
            <person name="Gilroy R."/>
            <person name="Ravi A."/>
            <person name="Getino M."/>
            <person name="Pursley I."/>
            <person name="Horton D.L."/>
            <person name="Alikhan N.F."/>
            <person name="Baker D."/>
            <person name="Gharbi K."/>
            <person name="Hall N."/>
            <person name="Watson M."/>
            <person name="Adriaenssens E.M."/>
            <person name="Foster-Nyarko E."/>
            <person name="Jarju S."/>
            <person name="Secka A."/>
            <person name="Antonio M."/>
            <person name="Oren A."/>
            <person name="Chaudhuri R.R."/>
            <person name="La Ragione R."/>
            <person name="Hildebrand F."/>
            <person name="Pallen M.J."/>
        </authorList>
    </citation>
    <scope>NUCLEOTIDE SEQUENCE</scope>
    <source>
        <strain evidence="5">CHK169-2315</strain>
    </source>
</reference>
<dbReference type="InterPro" id="IPR017853">
    <property type="entry name" value="GH"/>
</dbReference>
<dbReference type="PANTHER" id="PTHR46066:SF2">
    <property type="entry name" value="CHITINASE DOMAIN-CONTAINING PROTEIN 1"/>
    <property type="match status" value="1"/>
</dbReference>
<evidence type="ECO:0000313" key="5">
    <source>
        <dbReference type="EMBL" id="HIV74871.1"/>
    </source>
</evidence>
<evidence type="ECO:0000256" key="2">
    <source>
        <dbReference type="ARBA" id="ARBA00023295"/>
    </source>
</evidence>
<accession>A0A9D1PN68</accession>
<dbReference type="GO" id="GO:0016798">
    <property type="term" value="F:hydrolase activity, acting on glycosyl bonds"/>
    <property type="evidence" value="ECO:0007669"/>
    <property type="project" value="UniProtKB-KW"/>
</dbReference>
<feature type="domain" description="LysM" evidence="3">
    <location>
        <begin position="50"/>
        <end position="94"/>
    </location>
</feature>
<feature type="domain" description="LysM" evidence="3">
    <location>
        <begin position="2"/>
        <end position="45"/>
    </location>
</feature>
<feature type="domain" description="GH18" evidence="4">
    <location>
        <begin position="102"/>
        <end position="428"/>
    </location>
</feature>
<dbReference type="Gene3D" id="3.20.20.80">
    <property type="entry name" value="Glycosidases"/>
    <property type="match status" value="1"/>
</dbReference>
<dbReference type="GO" id="GO:0005975">
    <property type="term" value="P:carbohydrate metabolic process"/>
    <property type="evidence" value="ECO:0007669"/>
    <property type="project" value="InterPro"/>
</dbReference>
<dbReference type="InterPro" id="IPR001223">
    <property type="entry name" value="Glyco_hydro18_cat"/>
</dbReference>
<dbReference type="SUPFAM" id="SSF51445">
    <property type="entry name" value="(Trans)glycosidases"/>
    <property type="match status" value="1"/>
</dbReference>
<dbReference type="GO" id="GO:0070492">
    <property type="term" value="F:oligosaccharide binding"/>
    <property type="evidence" value="ECO:0007669"/>
    <property type="project" value="TreeGrafter"/>
</dbReference>
<dbReference type="SMART" id="SM00636">
    <property type="entry name" value="Glyco_18"/>
    <property type="match status" value="1"/>
</dbReference>
<evidence type="ECO:0000259" key="3">
    <source>
        <dbReference type="PROSITE" id="PS51782"/>
    </source>
</evidence>
<dbReference type="Proteomes" id="UP000823937">
    <property type="component" value="Unassembled WGS sequence"/>
</dbReference>
<dbReference type="InterPro" id="IPR011583">
    <property type="entry name" value="Chitinase_II/V-like_cat"/>
</dbReference>
<dbReference type="PANTHER" id="PTHR46066">
    <property type="entry name" value="CHITINASE DOMAIN-CONTAINING PROTEIN 1 FAMILY MEMBER"/>
    <property type="match status" value="1"/>
</dbReference>
<keyword evidence="1 5" id="KW-0378">Hydrolase</keyword>
<protein>
    <submittedName>
        <fullName evidence="5">Glycoside hydrolase family 18 protein</fullName>
    </submittedName>
</protein>
<dbReference type="CDD" id="cd00118">
    <property type="entry name" value="LysM"/>
    <property type="match status" value="2"/>
</dbReference>
<dbReference type="InterPro" id="IPR041704">
    <property type="entry name" value="CFLE_GH18"/>
</dbReference>
<dbReference type="Gene3D" id="3.10.350.10">
    <property type="entry name" value="LysM domain"/>
    <property type="match status" value="2"/>
</dbReference>
<dbReference type="InterPro" id="IPR029070">
    <property type="entry name" value="Chitinase_insertion_sf"/>
</dbReference>
<dbReference type="PROSITE" id="PS51910">
    <property type="entry name" value="GH18_2"/>
    <property type="match status" value="1"/>
</dbReference>
<evidence type="ECO:0000313" key="6">
    <source>
        <dbReference type="Proteomes" id="UP000823937"/>
    </source>
</evidence>
<gene>
    <name evidence="5" type="ORF">H9895_07340</name>
</gene>
<dbReference type="GO" id="GO:0008061">
    <property type="term" value="F:chitin binding"/>
    <property type="evidence" value="ECO:0007669"/>
    <property type="project" value="InterPro"/>
</dbReference>
<dbReference type="PROSITE" id="PS51782">
    <property type="entry name" value="LYSM"/>
    <property type="match status" value="2"/>
</dbReference>
<dbReference type="CDD" id="cd02874">
    <property type="entry name" value="GH18_CFLE_spore_hydrolase"/>
    <property type="match status" value="1"/>
</dbReference>
<dbReference type="AlphaFoldDB" id="A0A9D1PN68"/>
<name>A0A9D1PN68_9BACI</name>
<dbReference type="GO" id="GO:0012505">
    <property type="term" value="C:endomembrane system"/>
    <property type="evidence" value="ECO:0007669"/>
    <property type="project" value="TreeGrafter"/>
</dbReference>
<dbReference type="SMART" id="SM00257">
    <property type="entry name" value="LysM"/>
    <property type="match status" value="2"/>
</dbReference>
<dbReference type="Pfam" id="PF00704">
    <property type="entry name" value="Glyco_hydro_18"/>
    <property type="match status" value="1"/>
</dbReference>
<evidence type="ECO:0000259" key="4">
    <source>
        <dbReference type="PROSITE" id="PS51910"/>
    </source>
</evidence>
<dbReference type="InterPro" id="IPR018392">
    <property type="entry name" value="LysM"/>
</dbReference>
<dbReference type="Pfam" id="PF01476">
    <property type="entry name" value="LysM"/>
    <property type="match status" value="2"/>
</dbReference>
<dbReference type="SUPFAM" id="SSF54106">
    <property type="entry name" value="LysM domain"/>
    <property type="match status" value="2"/>
</dbReference>
<organism evidence="5 6">
    <name type="scientific">Candidatus Pseudogracilibacillus intestinigallinarum</name>
    <dbReference type="NCBI Taxonomy" id="2838742"/>
    <lineage>
        <taxon>Bacteria</taxon>
        <taxon>Bacillati</taxon>
        <taxon>Bacillota</taxon>
        <taxon>Bacilli</taxon>
        <taxon>Bacillales</taxon>
        <taxon>Bacillaceae</taxon>
        <taxon>Pseudogracilibacillus</taxon>
    </lineage>
</organism>
<dbReference type="EMBL" id="DXHX01000117">
    <property type="protein sequence ID" value="HIV74871.1"/>
    <property type="molecule type" value="Genomic_DNA"/>
</dbReference>
<dbReference type="InterPro" id="IPR036779">
    <property type="entry name" value="LysM_dom_sf"/>
</dbReference>
<proteinExistence type="predicted"/>
<keyword evidence="2" id="KW-0326">Glycosidase</keyword>
<reference evidence="5" key="2">
    <citation type="submission" date="2021-04" db="EMBL/GenBank/DDBJ databases">
        <authorList>
            <person name="Gilroy R."/>
        </authorList>
    </citation>
    <scope>NUCLEOTIDE SEQUENCE</scope>
    <source>
        <strain evidence="5">CHK169-2315</strain>
    </source>
</reference>
<sequence length="428" mass="48982">MQIHVVQQGETLFSIANLYSTSVFSISEANELPTPNLLVGQALVIPIFGQYYFVQPNDSLYTISQRFQLSVEQLARMNRVQINMPLPIGLRLYIPPREKSILTTFGYIEPIGDTVSPALEMAAENNSELLTYLAPFSYRANRDGSLSAPPLNRFIEIAKQHKTKLAFVVSNIEEGAFSTELAHILLTVQAVQQNFMDHIVNNAVKDGFRDVHMDFEFIRPEDREAYNNFMEKLQSRLHEKGITLSVALAPKTSSTQQGLLYEAHDYQRQGEINDFVVLMTYEWGYSAGPPLPVSPINEVEKVLQYALTEIPKEKILLGQNLYGYDWTLPFVQGESFARALSPQQALQIALDHKVQIQYDTTAQAPFFEYTDENGREHIVWFEDARSIQAKFNLIRHYELRGIAYWKLGLSFPQNWLLLEDQFTIEKEN</sequence>
<evidence type="ECO:0000256" key="1">
    <source>
        <dbReference type="ARBA" id="ARBA00022801"/>
    </source>
</evidence>
<dbReference type="Gene3D" id="3.10.50.10">
    <property type="match status" value="1"/>
</dbReference>
<comment type="caution">
    <text evidence="5">The sequence shown here is derived from an EMBL/GenBank/DDBJ whole genome shotgun (WGS) entry which is preliminary data.</text>
</comment>